<feature type="compositionally biased region" description="Basic and acidic residues" evidence="8">
    <location>
        <begin position="85"/>
        <end position="99"/>
    </location>
</feature>
<dbReference type="PANTHER" id="PTHR12707:SF0">
    <property type="entry name" value="PININ"/>
    <property type="match status" value="1"/>
</dbReference>
<feature type="region of interest" description="Disordered" evidence="8">
    <location>
        <begin position="1"/>
        <end position="99"/>
    </location>
</feature>
<sequence length="224" mass="25433">MADVDPQAATPMDTEGEKAEAPQEAAQPINKRGINGDEEEGAIAEPRMTIHGEMKRPRLSMDDKLAKRSKRMFGMLNGTLMSAKKSTERKSEAEKRRDELEEKLAEKLKQEKEQLSEAYRQEMEAKQAAVKFRRQEEDRAREQQTKEVLRANRVNVAKYLQTKSQPPLYFLPKTPNEAIVSLLADATRALVMDTEKERVLELNAASEPENEDNSAKDAMDVDRS</sequence>
<comment type="caution">
    <text evidence="10">The sequence shown here is derived from an EMBL/GenBank/DDBJ whole genome shotgun (WGS) entry which is preliminary data.</text>
</comment>
<protein>
    <recommendedName>
        <fullName evidence="9">Pinin/SDK/MemA protein domain-containing protein</fullName>
    </recommendedName>
</protein>
<comment type="subcellular location">
    <subcellularLocation>
        <location evidence="1">Nucleus</location>
    </subcellularLocation>
</comment>
<keyword evidence="3" id="KW-0507">mRNA processing</keyword>
<feature type="domain" description="Pinin/SDK/MemA protein" evidence="9">
    <location>
        <begin position="66"/>
        <end position="184"/>
    </location>
</feature>
<evidence type="ECO:0000313" key="10">
    <source>
        <dbReference type="EMBL" id="KAJ3183753.1"/>
    </source>
</evidence>
<evidence type="ECO:0000256" key="7">
    <source>
        <dbReference type="ARBA" id="ARBA00023242"/>
    </source>
</evidence>
<reference evidence="10" key="1">
    <citation type="submission" date="2020-05" db="EMBL/GenBank/DDBJ databases">
        <title>Phylogenomic resolution of chytrid fungi.</title>
        <authorList>
            <person name="Stajich J.E."/>
            <person name="Amses K."/>
            <person name="Simmons R."/>
            <person name="Seto K."/>
            <person name="Myers J."/>
            <person name="Bonds A."/>
            <person name="Quandt C.A."/>
            <person name="Barry K."/>
            <person name="Liu P."/>
            <person name="Grigoriev I."/>
            <person name="Longcore J.E."/>
            <person name="James T.Y."/>
        </authorList>
    </citation>
    <scope>NUCLEOTIDE SEQUENCE</scope>
    <source>
        <strain evidence="10">JEL0379</strain>
    </source>
</reference>
<evidence type="ECO:0000256" key="5">
    <source>
        <dbReference type="ARBA" id="ARBA00023163"/>
    </source>
</evidence>
<evidence type="ECO:0000313" key="11">
    <source>
        <dbReference type="Proteomes" id="UP001212152"/>
    </source>
</evidence>
<dbReference type="InterPro" id="IPR039853">
    <property type="entry name" value="Pinin"/>
</dbReference>
<dbReference type="GO" id="GO:0006397">
    <property type="term" value="P:mRNA processing"/>
    <property type="evidence" value="ECO:0007669"/>
    <property type="project" value="UniProtKB-KW"/>
</dbReference>
<evidence type="ECO:0000256" key="1">
    <source>
        <dbReference type="ARBA" id="ARBA00004123"/>
    </source>
</evidence>
<dbReference type="GO" id="GO:0008380">
    <property type="term" value="P:RNA splicing"/>
    <property type="evidence" value="ECO:0007669"/>
    <property type="project" value="UniProtKB-KW"/>
</dbReference>
<organism evidence="10 11">
    <name type="scientific">Geranomyces variabilis</name>
    <dbReference type="NCBI Taxonomy" id="109894"/>
    <lineage>
        <taxon>Eukaryota</taxon>
        <taxon>Fungi</taxon>
        <taxon>Fungi incertae sedis</taxon>
        <taxon>Chytridiomycota</taxon>
        <taxon>Chytridiomycota incertae sedis</taxon>
        <taxon>Chytridiomycetes</taxon>
        <taxon>Spizellomycetales</taxon>
        <taxon>Powellomycetaceae</taxon>
        <taxon>Geranomyces</taxon>
    </lineage>
</organism>
<keyword evidence="6" id="KW-0508">mRNA splicing</keyword>
<keyword evidence="11" id="KW-1185">Reference proteome</keyword>
<evidence type="ECO:0000256" key="4">
    <source>
        <dbReference type="ARBA" id="ARBA00023015"/>
    </source>
</evidence>
<dbReference type="InterPro" id="IPR006786">
    <property type="entry name" value="Pinin_SDK_MemA"/>
</dbReference>
<feature type="region of interest" description="Disordered" evidence="8">
    <location>
        <begin position="201"/>
        <end position="224"/>
    </location>
</feature>
<evidence type="ECO:0000256" key="8">
    <source>
        <dbReference type="SAM" id="MobiDB-lite"/>
    </source>
</evidence>
<evidence type="ECO:0000256" key="2">
    <source>
        <dbReference type="ARBA" id="ARBA00010386"/>
    </source>
</evidence>
<dbReference type="Proteomes" id="UP001212152">
    <property type="component" value="Unassembled WGS sequence"/>
</dbReference>
<accession>A0AAD5TQI3</accession>
<keyword evidence="5" id="KW-0804">Transcription</keyword>
<dbReference type="AlphaFoldDB" id="A0AAD5TQI3"/>
<proteinExistence type="inferred from homology"/>
<evidence type="ECO:0000259" key="9">
    <source>
        <dbReference type="Pfam" id="PF04696"/>
    </source>
</evidence>
<keyword evidence="4" id="KW-0805">Transcription regulation</keyword>
<gene>
    <name evidence="10" type="ORF">HDU87_005869</name>
</gene>
<feature type="compositionally biased region" description="Basic and acidic residues" evidence="8">
    <location>
        <begin position="213"/>
        <end position="224"/>
    </location>
</feature>
<name>A0AAD5TQI3_9FUNG</name>
<comment type="similarity">
    <text evidence="2">Belongs to the pinin family.</text>
</comment>
<dbReference type="PANTHER" id="PTHR12707">
    <property type="entry name" value="PINN"/>
    <property type="match status" value="1"/>
</dbReference>
<evidence type="ECO:0000256" key="3">
    <source>
        <dbReference type="ARBA" id="ARBA00022664"/>
    </source>
</evidence>
<evidence type="ECO:0000256" key="6">
    <source>
        <dbReference type="ARBA" id="ARBA00023187"/>
    </source>
</evidence>
<keyword evidence="7" id="KW-0539">Nucleus</keyword>
<dbReference type="GO" id="GO:0071013">
    <property type="term" value="C:catalytic step 2 spliceosome"/>
    <property type="evidence" value="ECO:0007669"/>
    <property type="project" value="TreeGrafter"/>
</dbReference>
<dbReference type="EMBL" id="JADGJQ010000005">
    <property type="protein sequence ID" value="KAJ3183753.1"/>
    <property type="molecule type" value="Genomic_DNA"/>
</dbReference>
<dbReference type="Pfam" id="PF04696">
    <property type="entry name" value="Pinin_SDK_memA"/>
    <property type="match status" value="1"/>
</dbReference>
<feature type="compositionally biased region" description="Basic and acidic residues" evidence="8">
    <location>
        <begin position="48"/>
        <end position="66"/>
    </location>
</feature>